<gene>
    <name evidence="2" type="ORF">J1C47_22165</name>
</gene>
<dbReference type="Gene3D" id="3.40.50.1010">
    <property type="entry name" value="5'-nuclease"/>
    <property type="match status" value="1"/>
</dbReference>
<dbReference type="InterPro" id="IPR029060">
    <property type="entry name" value="PIN-like_dom_sf"/>
</dbReference>
<protein>
    <submittedName>
        <fullName evidence="2">PIN domain-containing protein</fullName>
    </submittedName>
</protein>
<dbReference type="EMBL" id="JAFMPY010000039">
    <property type="protein sequence ID" value="MBO0906364.1"/>
    <property type="molecule type" value="Genomic_DNA"/>
</dbReference>
<keyword evidence="3" id="KW-1185">Reference proteome</keyword>
<evidence type="ECO:0000259" key="1">
    <source>
        <dbReference type="Pfam" id="PF01850"/>
    </source>
</evidence>
<name>A0ABS3J9K8_9HYPH</name>
<dbReference type="Proteomes" id="UP000664288">
    <property type="component" value="Unassembled WGS sequence"/>
</dbReference>
<dbReference type="SUPFAM" id="SSF88723">
    <property type="entry name" value="PIN domain-like"/>
    <property type="match status" value="1"/>
</dbReference>
<reference evidence="2 3" key="1">
    <citation type="submission" date="2021-03" db="EMBL/GenBank/DDBJ databases">
        <title>Whole genome sequence of Jiella sp. MQZ13P-4.</title>
        <authorList>
            <person name="Tuo L."/>
        </authorList>
    </citation>
    <scope>NUCLEOTIDE SEQUENCE [LARGE SCALE GENOMIC DNA]</scope>
    <source>
        <strain evidence="2 3">MQZ13P-4</strain>
    </source>
</reference>
<sequence length="142" mass="15605">MDNPPVYLDTNVLIALAEPVRPLTAPQSGFVESLDHGTRIAVTSEISLSECLVKPLADGQVGTVQAYFSMFTDQSWLQVLPVTRSVLIEAAQVRTLHRMALPDAIHVASARLVRCQSFLSDDKRLKTVGVSKISWSQFPQTL</sequence>
<comment type="caution">
    <text evidence="2">The sequence shown here is derived from an EMBL/GenBank/DDBJ whole genome shotgun (WGS) entry which is preliminary data.</text>
</comment>
<proteinExistence type="predicted"/>
<dbReference type="Pfam" id="PF01850">
    <property type="entry name" value="PIN"/>
    <property type="match status" value="1"/>
</dbReference>
<feature type="domain" description="PIN" evidence="1">
    <location>
        <begin position="6"/>
        <end position="128"/>
    </location>
</feature>
<organism evidence="2 3">
    <name type="scientific">Jiella sonneratiae</name>
    <dbReference type="NCBI Taxonomy" id="2816856"/>
    <lineage>
        <taxon>Bacteria</taxon>
        <taxon>Pseudomonadati</taxon>
        <taxon>Pseudomonadota</taxon>
        <taxon>Alphaproteobacteria</taxon>
        <taxon>Hyphomicrobiales</taxon>
        <taxon>Aurantimonadaceae</taxon>
        <taxon>Jiella</taxon>
    </lineage>
</organism>
<evidence type="ECO:0000313" key="2">
    <source>
        <dbReference type="EMBL" id="MBO0906364.1"/>
    </source>
</evidence>
<accession>A0ABS3J9K8</accession>
<dbReference type="InterPro" id="IPR002716">
    <property type="entry name" value="PIN_dom"/>
</dbReference>
<evidence type="ECO:0000313" key="3">
    <source>
        <dbReference type="Proteomes" id="UP000664288"/>
    </source>
</evidence>
<dbReference type="RefSeq" id="WP_207352995.1">
    <property type="nucleotide sequence ID" value="NZ_JAFMPY010000039.1"/>
</dbReference>